<feature type="compositionally biased region" description="Gly residues" evidence="16">
    <location>
        <begin position="1"/>
        <end position="62"/>
    </location>
</feature>
<keyword evidence="3" id="KW-0600">Photoreceptor protein</keyword>
<keyword evidence="4" id="KW-0597">Phosphoprotein</keyword>
<proteinExistence type="predicted"/>
<evidence type="ECO:0000256" key="9">
    <source>
        <dbReference type="ARBA" id="ARBA00022737"/>
    </source>
</evidence>
<sequence>MLDGPNGGQGGGGGGRSGGGNDWGGGDDFGGGSSGSYGGGSRGGSSGGASGGGRGGFGGGQSGAMTPVCEPASETRRAEALAAHDPQSLRDDAALTRITDFAAALCDAPIALISLVEATRQTFLSHTGVDMTETPRDTSFCALAMMERGITVVPDATRDMRFSAMSLVTGEAHIRFYAGAPLVADDGVPLGSLCVLDTRPRPEGLTALQRQGLETLAEAVMARLRDSRDAATWRRTDRDTRQRLSDSEDRFRTLADTMPQMVWSTLPDGFHDYYNARWYEFTGVPDGSTDGEGWNDMFHPDDQARAWEIWRHSLETGAPYQIEYRLRHADGTYRWVLGRALPIRDTDGQITRWFGTCTDIHEQKLALHERELISQELSHRIKNIFSVISGLISFAARARPEFAPAAADLRDRIIALGRAHDFVRPHSPNSRPAMQQNSLHGLLSELFEPYRRGDYQPITVSGDAVTIDDRSATPLALLFHELATNAMKYGALSSEDGAVDVTVARDDADVVLCWSERGGPSVAAPDGPHGFGSQLIELSAVRQLGGVVTREWKAEGLVVTRAVAPAIDLCRIRSDEDDLHAIIARDLLRDTRAGRPIAQVDVDEGEAATRCRLQRTFRIRGDAGDLIAAIDQDTLQVEGDKNLILDD</sequence>
<dbReference type="InterPro" id="IPR000014">
    <property type="entry name" value="PAS"/>
</dbReference>
<keyword evidence="20" id="KW-1185">Reference proteome</keyword>
<dbReference type="Pfam" id="PF01590">
    <property type="entry name" value="GAF"/>
    <property type="match status" value="1"/>
</dbReference>
<feature type="domain" description="PAC" evidence="18">
    <location>
        <begin position="320"/>
        <end position="372"/>
    </location>
</feature>
<dbReference type="Proteomes" id="UP000218231">
    <property type="component" value="Unassembled WGS sequence"/>
</dbReference>
<dbReference type="SUPFAM" id="SSF55785">
    <property type="entry name" value="PYP-like sensor domain (PAS domain)"/>
    <property type="match status" value="1"/>
</dbReference>
<evidence type="ECO:0000256" key="10">
    <source>
        <dbReference type="ARBA" id="ARBA00022741"/>
    </source>
</evidence>
<dbReference type="InterPro" id="IPR036890">
    <property type="entry name" value="HATPase_C_sf"/>
</dbReference>
<keyword evidence="12" id="KW-0067">ATP-binding</keyword>
<dbReference type="InterPro" id="IPR035965">
    <property type="entry name" value="PAS-like_dom_sf"/>
</dbReference>
<evidence type="ECO:0000256" key="16">
    <source>
        <dbReference type="SAM" id="MobiDB-lite"/>
    </source>
</evidence>
<dbReference type="InterPro" id="IPR001610">
    <property type="entry name" value="PAC"/>
</dbReference>
<dbReference type="AlphaFoldDB" id="A0A2A2KLA8"/>
<evidence type="ECO:0000256" key="6">
    <source>
        <dbReference type="ARBA" id="ARBA00022630"/>
    </source>
</evidence>
<dbReference type="NCBIfam" id="TIGR00229">
    <property type="entry name" value="sensory_box"/>
    <property type="match status" value="1"/>
</dbReference>
<evidence type="ECO:0000256" key="5">
    <source>
        <dbReference type="ARBA" id="ARBA00022606"/>
    </source>
</evidence>
<dbReference type="Pfam" id="PF07536">
    <property type="entry name" value="HWE_HK"/>
    <property type="match status" value="1"/>
</dbReference>
<dbReference type="Gene3D" id="3.30.450.20">
    <property type="entry name" value="PAS domain"/>
    <property type="match status" value="1"/>
</dbReference>
<comment type="caution">
    <text evidence="19">The sequence shown here is derived from an EMBL/GenBank/DDBJ whole genome shotgun (WGS) entry which is preliminary data.</text>
</comment>
<feature type="domain" description="PAS" evidence="17">
    <location>
        <begin position="247"/>
        <end position="317"/>
    </location>
</feature>
<evidence type="ECO:0000256" key="13">
    <source>
        <dbReference type="ARBA" id="ARBA00022991"/>
    </source>
</evidence>
<comment type="catalytic activity">
    <reaction evidence="1">
        <text>ATP + protein L-histidine = ADP + protein N-phospho-L-histidine.</text>
        <dbReference type="EC" id="2.7.13.3"/>
    </reaction>
</comment>
<dbReference type="Pfam" id="PF08447">
    <property type="entry name" value="PAS_3"/>
    <property type="match status" value="1"/>
</dbReference>
<evidence type="ECO:0000259" key="18">
    <source>
        <dbReference type="PROSITE" id="PS50113"/>
    </source>
</evidence>
<dbReference type="SMART" id="SM00091">
    <property type="entry name" value="PAS"/>
    <property type="match status" value="1"/>
</dbReference>
<dbReference type="PROSITE" id="PS50112">
    <property type="entry name" value="PAS"/>
    <property type="match status" value="1"/>
</dbReference>
<reference evidence="19 20" key="1">
    <citation type="journal article" date="2017" name="Curr. Biol.">
        <title>Genome architecture and evolution of a unichromosomal asexual nematode.</title>
        <authorList>
            <person name="Fradin H."/>
            <person name="Zegar C."/>
            <person name="Gutwein M."/>
            <person name="Lucas J."/>
            <person name="Kovtun M."/>
            <person name="Corcoran D."/>
            <person name="Baugh L.R."/>
            <person name="Kiontke K."/>
            <person name="Gunsalus K."/>
            <person name="Fitch D.H."/>
            <person name="Piano F."/>
        </authorList>
    </citation>
    <scope>NUCLEOTIDE SEQUENCE [LARGE SCALE GENOMIC DNA]</scope>
    <source>
        <strain evidence="19">PF1309</strain>
    </source>
</reference>
<evidence type="ECO:0000313" key="20">
    <source>
        <dbReference type="Proteomes" id="UP000218231"/>
    </source>
</evidence>
<dbReference type="GO" id="GO:0004673">
    <property type="term" value="F:protein histidine kinase activity"/>
    <property type="evidence" value="ECO:0007669"/>
    <property type="project" value="UniProtKB-EC"/>
</dbReference>
<evidence type="ECO:0000256" key="8">
    <source>
        <dbReference type="ARBA" id="ARBA00022679"/>
    </source>
</evidence>
<protein>
    <recommendedName>
        <fullName evidence="2">histidine kinase</fullName>
        <ecNumber evidence="2">2.7.13.3</ecNumber>
    </recommendedName>
</protein>
<evidence type="ECO:0000256" key="12">
    <source>
        <dbReference type="ARBA" id="ARBA00022840"/>
    </source>
</evidence>
<evidence type="ECO:0000256" key="7">
    <source>
        <dbReference type="ARBA" id="ARBA00022643"/>
    </source>
</evidence>
<dbReference type="PANTHER" id="PTHR41523">
    <property type="entry name" value="TWO-COMPONENT SYSTEM SENSOR PROTEIN"/>
    <property type="match status" value="1"/>
</dbReference>
<keyword evidence="7" id="KW-0288">FMN</keyword>
<dbReference type="EC" id="2.7.13.3" evidence="2"/>
<evidence type="ECO:0000256" key="11">
    <source>
        <dbReference type="ARBA" id="ARBA00022777"/>
    </source>
</evidence>
<organism evidence="19 20">
    <name type="scientific">Diploscapter pachys</name>
    <dbReference type="NCBI Taxonomy" id="2018661"/>
    <lineage>
        <taxon>Eukaryota</taxon>
        <taxon>Metazoa</taxon>
        <taxon>Ecdysozoa</taxon>
        <taxon>Nematoda</taxon>
        <taxon>Chromadorea</taxon>
        <taxon>Rhabditida</taxon>
        <taxon>Rhabditina</taxon>
        <taxon>Rhabditomorpha</taxon>
        <taxon>Rhabditoidea</taxon>
        <taxon>Rhabditidae</taxon>
        <taxon>Diploscapter</taxon>
    </lineage>
</organism>
<dbReference type="Gene3D" id="3.30.450.40">
    <property type="match status" value="1"/>
</dbReference>
<dbReference type="InterPro" id="IPR000700">
    <property type="entry name" value="PAS-assoc_C"/>
</dbReference>
<dbReference type="SUPFAM" id="SSF55781">
    <property type="entry name" value="GAF domain-like"/>
    <property type="match status" value="1"/>
</dbReference>
<feature type="region of interest" description="Disordered" evidence="16">
    <location>
        <begin position="1"/>
        <end position="86"/>
    </location>
</feature>
<dbReference type="STRING" id="2018661.A0A2A2KLA8"/>
<evidence type="ECO:0000256" key="14">
    <source>
        <dbReference type="ARBA" id="ARBA00023026"/>
    </source>
</evidence>
<dbReference type="FunFam" id="3.30.450.20:FF:000099">
    <property type="entry name" value="Sensory box sensor histidine kinase"/>
    <property type="match status" value="1"/>
</dbReference>
<evidence type="ECO:0000313" key="19">
    <source>
        <dbReference type="EMBL" id="PAV74754.1"/>
    </source>
</evidence>
<evidence type="ECO:0000256" key="3">
    <source>
        <dbReference type="ARBA" id="ARBA00022543"/>
    </source>
</evidence>
<keyword evidence="10" id="KW-0547">Nucleotide-binding</keyword>
<evidence type="ECO:0000256" key="15">
    <source>
        <dbReference type="ARBA" id="ARBA00023170"/>
    </source>
</evidence>
<keyword evidence="13" id="KW-0157">Chromophore</keyword>
<evidence type="ECO:0000256" key="1">
    <source>
        <dbReference type="ARBA" id="ARBA00000085"/>
    </source>
</evidence>
<dbReference type="PROSITE" id="PS50113">
    <property type="entry name" value="PAC"/>
    <property type="match status" value="1"/>
</dbReference>
<keyword evidence="15" id="KW-0675">Receptor</keyword>
<accession>A0A2A2KLA8</accession>
<dbReference type="InterPro" id="IPR013655">
    <property type="entry name" value="PAS_fold_3"/>
</dbReference>
<keyword evidence="11" id="KW-0418">Kinase</keyword>
<dbReference type="SMART" id="SM00086">
    <property type="entry name" value="PAC"/>
    <property type="match status" value="1"/>
</dbReference>
<keyword evidence="6" id="KW-0285">Flavoprotein</keyword>
<name>A0A2A2KLA8_9BILA</name>
<dbReference type="CDD" id="cd00130">
    <property type="entry name" value="PAS"/>
    <property type="match status" value="1"/>
</dbReference>
<dbReference type="OrthoDB" id="303614at2759"/>
<evidence type="ECO:0000256" key="2">
    <source>
        <dbReference type="ARBA" id="ARBA00012438"/>
    </source>
</evidence>
<dbReference type="Gene3D" id="3.30.565.10">
    <property type="entry name" value="Histidine kinase-like ATPase, C-terminal domain"/>
    <property type="match status" value="1"/>
</dbReference>
<dbReference type="InterPro" id="IPR003018">
    <property type="entry name" value="GAF"/>
</dbReference>
<evidence type="ECO:0000256" key="4">
    <source>
        <dbReference type="ARBA" id="ARBA00022553"/>
    </source>
</evidence>
<gene>
    <name evidence="19" type="ORF">WR25_22238</name>
</gene>
<keyword evidence="9" id="KW-0677">Repeat</keyword>
<dbReference type="EMBL" id="LIAE01008285">
    <property type="protein sequence ID" value="PAV74754.1"/>
    <property type="molecule type" value="Genomic_DNA"/>
</dbReference>
<dbReference type="SMART" id="SM00911">
    <property type="entry name" value="HWE_HK"/>
    <property type="match status" value="1"/>
</dbReference>
<dbReference type="GO" id="GO:0009881">
    <property type="term" value="F:photoreceptor activity"/>
    <property type="evidence" value="ECO:0007669"/>
    <property type="project" value="UniProtKB-KW"/>
</dbReference>
<keyword evidence="8" id="KW-0808">Transferase</keyword>
<keyword evidence="14" id="KW-0843">Virulence</keyword>
<dbReference type="InterPro" id="IPR029016">
    <property type="entry name" value="GAF-like_dom_sf"/>
</dbReference>
<dbReference type="InterPro" id="IPR011102">
    <property type="entry name" value="Sig_transdc_His_kinase_HWE"/>
</dbReference>
<dbReference type="GO" id="GO:0005524">
    <property type="term" value="F:ATP binding"/>
    <property type="evidence" value="ECO:0007669"/>
    <property type="project" value="UniProtKB-KW"/>
</dbReference>
<evidence type="ECO:0000259" key="17">
    <source>
        <dbReference type="PROSITE" id="PS50112"/>
    </source>
</evidence>
<keyword evidence="5" id="KW-0716">Sensory transduction</keyword>
<dbReference type="PANTHER" id="PTHR41523:SF8">
    <property type="entry name" value="ETHYLENE RESPONSE SENSOR PROTEIN"/>
    <property type="match status" value="1"/>
</dbReference>